<dbReference type="Pfam" id="PF10544">
    <property type="entry name" value="T5orf172"/>
    <property type="match status" value="1"/>
</dbReference>
<name>A0A9P8S7R9_9HYPO</name>
<gene>
    <name evidence="4" type="ORF">MHUMG1_05761</name>
</gene>
<dbReference type="InterPro" id="IPR011009">
    <property type="entry name" value="Kinase-like_dom_sf"/>
</dbReference>
<feature type="compositionally biased region" description="Basic and acidic residues" evidence="1">
    <location>
        <begin position="523"/>
        <end position="552"/>
    </location>
</feature>
<dbReference type="InterPro" id="IPR018306">
    <property type="entry name" value="Phage_T5_Orf172_DNA-bd"/>
</dbReference>
<proteinExistence type="predicted"/>
<protein>
    <recommendedName>
        <fullName evidence="6">Phosphotransferase family protein</fullName>
    </recommendedName>
</protein>
<feature type="domain" description="Aminoglycoside phosphotransferase" evidence="2">
    <location>
        <begin position="82"/>
        <end position="355"/>
    </location>
</feature>
<dbReference type="PANTHER" id="PTHR21310">
    <property type="entry name" value="AMINOGLYCOSIDE PHOSPHOTRANSFERASE-RELATED-RELATED"/>
    <property type="match status" value="1"/>
</dbReference>
<organism evidence="4 5">
    <name type="scientific">Metarhizium humberi</name>
    <dbReference type="NCBI Taxonomy" id="2596975"/>
    <lineage>
        <taxon>Eukaryota</taxon>
        <taxon>Fungi</taxon>
        <taxon>Dikarya</taxon>
        <taxon>Ascomycota</taxon>
        <taxon>Pezizomycotina</taxon>
        <taxon>Sordariomycetes</taxon>
        <taxon>Hypocreomycetidae</taxon>
        <taxon>Hypocreales</taxon>
        <taxon>Clavicipitaceae</taxon>
        <taxon>Metarhizium</taxon>
    </lineage>
</organism>
<feature type="compositionally biased region" description="Polar residues" evidence="1">
    <location>
        <begin position="863"/>
        <end position="886"/>
    </location>
</feature>
<dbReference type="EMBL" id="JACEFI010000009">
    <property type="protein sequence ID" value="KAH0596643.1"/>
    <property type="molecule type" value="Genomic_DNA"/>
</dbReference>
<feature type="region of interest" description="Disordered" evidence="1">
    <location>
        <begin position="501"/>
        <end position="558"/>
    </location>
</feature>
<evidence type="ECO:0000256" key="1">
    <source>
        <dbReference type="SAM" id="MobiDB-lite"/>
    </source>
</evidence>
<comment type="caution">
    <text evidence="4">The sequence shown here is derived from an EMBL/GenBank/DDBJ whole genome shotgun (WGS) entry which is preliminary data.</text>
</comment>
<dbReference type="SUPFAM" id="SSF56112">
    <property type="entry name" value="Protein kinase-like (PK-like)"/>
    <property type="match status" value="1"/>
</dbReference>
<feature type="region of interest" description="Disordered" evidence="1">
    <location>
        <begin position="831"/>
        <end position="886"/>
    </location>
</feature>
<evidence type="ECO:0000259" key="2">
    <source>
        <dbReference type="Pfam" id="PF01636"/>
    </source>
</evidence>
<keyword evidence="5" id="KW-1185">Reference proteome</keyword>
<accession>A0A9P8S7R9</accession>
<reference evidence="4 5" key="1">
    <citation type="submission" date="2020-07" db="EMBL/GenBank/DDBJ databases">
        <title>Metarhizium humberi genome.</title>
        <authorList>
            <person name="Lysoe E."/>
        </authorList>
    </citation>
    <scope>NUCLEOTIDE SEQUENCE [LARGE SCALE GENOMIC DNA]</scope>
    <source>
        <strain evidence="4 5">ESALQ1638</strain>
    </source>
</reference>
<feature type="domain" description="Bacteriophage T5 Orf172 DNA-binding" evidence="3">
    <location>
        <begin position="632"/>
        <end position="695"/>
    </location>
</feature>
<evidence type="ECO:0000313" key="5">
    <source>
        <dbReference type="Proteomes" id="UP000764110"/>
    </source>
</evidence>
<evidence type="ECO:0000259" key="3">
    <source>
        <dbReference type="Pfam" id="PF10544"/>
    </source>
</evidence>
<dbReference type="PANTHER" id="PTHR21310:SF37">
    <property type="entry name" value="AMINOGLYCOSIDE PHOSPHOTRANSFERASE DOMAIN-CONTAINING PROTEIN"/>
    <property type="match status" value="1"/>
</dbReference>
<dbReference type="Pfam" id="PF01636">
    <property type="entry name" value="APH"/>
    <property type="match status" value="1"/>
</dbReference>
<evidence type="ECO:0008006" key="6">
    <source>
        <dbReference type="Google" id="ProtNLM"/>
    </source>
</evidence>
<evidence type="ECO:0000313" key="4">
    <source>
        <dbReference type="EMBL" id="KAH0596643.1"/>
    </source>
</evidence>
<feature type="compositionally biased region" description="Basic and acidic residues" evidence="1">
    <location>
        <begin position="833"/>
        <end position="850"/>
    </location>
</feature>
<dbReference type="AlphaFoldDB" id="A0A9P8S7R9"/>
<feature type="region of interest" description="Disordered" evidence="1">
    <location>
        <begin position="724"/>
        <end position="763"/>
    </location>
</feature>
<dbReference type="InterPro" id="IPR002575">
    <property type="entry name" value="Aminoglycoside_PTrfase"/>
</dbReference>
<dbReference type="Proteomes" id="UP000764110">
    <property type="component" value="Unassembled WGS sequence"/>
</dbReference>
<sequence length="886" mass="99887">MSKPEEFDVSVSKSSIPNFAERMVSYELYDDGAWDRGEAIFQALRDTLYDEDLYHEIATFVTKHRKGGSPVKCFPPKIGGFNFHYRILYCDGSSAIIRFPMPGYFRMAEEKLLGEVAAMRYIADNTTIPVPSILHYGMADESPRGLGPFLIMQYIENSGDMADVLRAPGHPHEDKPVLDPAMDEAKLDHVYGQIADIMLQLAKCDFSRIGCLGMSNSNGDDGDPEITSRPLSLNMTQLGEVGGVPHFELPSTSKTFSTSSQYYSALADMHLQQLSFQRNQVVLSDDECRKKYIARQLFRKVAAKHGVASPDTDPGPFKLWCDDFRPGNILIDDEYRIVGVIDWEFTYAAPVEFAYSPPWWLLLVMPEEWTEGLDDWAAKYEPRLNSFLRVMEAKERELMEQGRLRQPQVLSTHMRRSWETGDFWLVYAARKSWAFDGIFWRTLDRRFFGDNPAGFMERLKLLSPEQVAAMEAFVERKMQEKEESTLIDWYAKDSASKLPPNILSLDPVEPCEARPSCAPITDGPDRDNKKPDENHESRDEIANVDSRPRERCPTTAPVPRTLSVQKRPKQNTAAPTTSLIFFQIIQSEDTRGDCGGHLPVYQHTTRKENSHAPQEDRHGQQLHAEAEVDGKSLIKIGFTKKATYDRLNDIQSTRKPTQLSVKEPGLRKMAHVKTAEQLILKELGHFQHEFTCKACQSRSDGRALRQRAVGRARRAASILEAAPGTHNEREQVSLRPRPQISRRRSQPFGKGHGGVQREEGSGSGALHLLPCSRARDAGDVAVFDGLDVGREGLLAPWRCAFETLVPAAKFSRPTLPSPVPGDFAVRHTTMRAAADEPRDKDEPKPDKQGQEIKPSTEAMIMESSATYMTPQTTSQQNRPTRLPNSK</sequence>
<dbReference type="Gene3D" id="3.90.1200.10">
    <property type="match status" value="1"/>
</dbReference>
<dbReference type="InterPro" id="IPR051678">
    <property type="entry name" value="AGP_Transferase"/>
</dbReference>